<name>A0A0B7MW85_9FUNG</name>
<dbReference type="EMBL" id="LN723807">
    <property type="protein sequence ID" value="CEP10326.1"/>
    <property type="molecule type" value="Genomic_DNA"/>
</dbReference>
<feature type="compositionally biased region" description="Polar residues" evidence="1">
    <location>
        <begin position="120"/>
        <end position="131"/>
    </location>
</feature>
<dbReference type="InterPro" id="IPR039905">
    <property type="entry name" value="CD2BP2/Lin1"/>
</dbReference>
<dbReference type="GO" id="GO:0005682">
    <property type="term" value="C:U5 snRNP"/>
    <property type="evidence" value="ECO:0007669"/>
    <property type="project" value="InterPro"/>
</dbReference>
<feature type="compositionally biased region" description="Basic and acidic residues" evidence="1">
    <location>
        <begin position="37"/>
        <end position="48"/>
    </location>
</feature>
<organism evidence="2 3">
    <name type="scientific">Parasitella parasitica</name>
    <dbReference type="NCBI Taxonomy" id="35722"/>
    <lineage>
        <taxon>Eukaryota</taxon>
        <taxon>Fungi</taxon>
        <taxon>Fungi incertae sedis</taxon>
        <taxon>Mucoromycota</taxon>
        <taxon>Mucoromycotina</taxon>
        <taxon>Mucoromycetes</taxon>
        <taxon>Mucorales</taxon>
        <taxon>Mucorineae</taxon>
        <taxon>Mucoraceae</taxon>
        <taxon>Parasitella</taxon>
    </lineage>
</organism>
<evidence type="ECO:0000313" key="3">
    <source>
        <dbReference type="Proteomes" id="UP000054107"/>
    </source>
</evidence>
<dbReference type="AlphaFoldDB" id="A0A0B7MW85"/>
<dbReference type="OrthoDB" id="331341at2759"/>
<dbReference type="STRING" id="35722.A0A0B7MW85"/>
<reference evidence="2 3" key="1">
    <citation type="submission" date="2014-09" db="EMBL/GenBank/DDBJ databases">
        <authorList>
            <person name="Ellenberger Sabrina"/>
        </authorList>
    </citation>
    <scope>NUCLEOTIDE SEQUENCE [LARGE SCALE GENOMIC DNA]</scope>
    <source>
        <strain evidence="2 3">CBS 412.66</strain>
    </source>
</reference>
<feature type="compositionally biased region" description="Basic and acidic residues" evidence="1">
    <location>
        <begin position="195"/>
        <end position="217"/>
    </location>
</feature>
<dbReference type="PANTHER" id="PTHR13138:SF3">
    <property type="entry name" value="CD2 ANTIGEN CYTOPLASMIC TAIL-BINDING PROTEIN 2"/>
    <property type="match status" value="1"/>
</dbReference>
<evidence type="ECO:0008006" key="4">
    <source>
        <dbReference type="Google" id="ProtNLM"/>
    </source>
</evidence>
<accession>A0A0B7MW85</accession>
<dbReference type="Proteomes" id="UP000054107">
    <property type="component" value="Unassembled WGS sequence"/>
</dbReference>
<evidence type="ECO:0000256" key="1">
    <source>
        <dbReference type="SAM" id="MobiDB-lite"/>
    </source>
</evidence>
<feature type="region of interest" description="Disordered" evidence="1">
    <location>
        <begin position="195"/>
        <end position="223"/>
    </location>
</feature>
<keyword evidence="3" id="KW-1185">Reference proteome</keyword>
<sequence length="344" mass="39255">MSGTKRSFDLQGEASSKRVRFDKKSTSRKNNAETDFEFNHEDELEDKKNRRGAVNFDVYDSDDEEVGGGVYSSDSDDEDGKKKKEEDEEDAIPTTAAGEDFDMFGSEPEPSKDKGKGKANPNQEIEGQEFNSYDRESENESDVEDGQKKESKISAFNMKQEMEEGSLDEKGNYIRNKVDPQAFHDKWMEGISRKDMNQAKAAHEKRERDEALKEAERQSSVPQSQNDVYLALVEYLKPGQTVQEALTSLANSLPKKLPAWKQKMLDKKSKNKKGKDAVTLQPQLSEQEEETRRKTVETITGLADQMMALGHFNIYEDTFEIMVRHLRKEGVVAQDWMPDSHQNQ</sequence>
<proteinExistence type="predicted"/>
<gene>
    <name evidence="2" type="primary">PARPA_03996.1 scaffold 10876</name>
</gene>
<feature type="region of interest" description="Disordered" evidence="1">
    <location>
        <begin position="1"/>
        <end position="173"/>
    </location>
</feature>
<dbReference type="PANTHER" id="PTHR13138">
    <property type="entry name" value="PROTEIN LIN1"/>
    <property type="match status" value="1"/>
</dbReference>
<feature type="region of interest" description="Disordered" evidence="1">
    <location>
        <begin position="265"/>
        <end position="291"/>
    </location>
</feature>
<protein>
    <recommendedName>
        <fullName evidence="4">GYF domain-containing protein</fullName>
    </recommendedName>
</protein>
<evidence type="ECO:0000313" key="2">
    <source>
        <dbReference type="EMBL" id="CEP10326.1"/>
    </source>
</evidence>